<evidence type="ECO:0000313" key="2">
    <source>
        <dbReference type="Proteomes" id="UP000831701"/>
    </source>
</evidence>
<sequence length="1616" mass="174092">MFLGTKCGQRCQNGSGDNNVVDIAINNEEGSTLIPPLKAAGEPRSSMISASFNFINSIIGSGIIGLPYALNQAGLPFGILLLIVVAFITDYSIILLIKGGNLSGTNSYQSLVRSTFGFPGFLILSGLQFLYPFIAMISYNITTGDTLTKVFQRIPGVGPDHLFAERHFVILLSTLIFTLPLSLYRNVEKLGKVSFLSMVLTLFILITVIIRAATFGPQIAPTENAWAFAKWNAIQAVGVMSFAFICHHNSFLIYGSLEQPTLANWSRVTHVSVGSALIISAAFAVAGYTTFTGYTQGDIFENYCRNDNLATFGRFCFGLSIITTFPLECFVTREVISNVLCSRDLSRAEHVAITLLIVAVCTSVSLAFDCLGVVLELNGVLSATPLIFIIPSACFLKLSTGRWFQGENLIPTILILLGLFVMVTGLIMTGLYPQNCSHGVEMFYCADANISATVPPCCVALRVLARHVNPTPNPAPSCRSGSCGEVRKGKKGEEKKKLVHMTEKLMTSCGIRPYFSICQFASLESSSPRDFVKPMSLVMDDHGSQPHPRSSGLRVSTKSKAPSPPGLKRLDSPGFSQWYPGNPHLTMDQKENLIDKDLSLVVILPGGEEKMTIVHGSKPLMDLLVTLCAKYHLNPSSHTLELVTANRKSTKLKPNALIGTLDAEKIILKPKGEDKNKKTGPQMPEATVRMVINYKKTQKTILRVNPRVPLAEHLPAICEKCEFDIETTVLLRDVQSLAPLDLSNSLNDYAIREVYARDTKGTVTPGKDKNQKEEENKGLFSKFRRSKKKSEQAATASAPASPVLVSKPRPLSMALPGSNSSPLGSPTFPTDAPKKRRAPQPPILVSQSSTSDLSTRRRLNSEPNAQLDSDQMTGLSRGSSAESSLKRTKRKAPPPPTSPSPVVQEMAPLDENLQGGAAANTLEEIMEQEESTASVMSTTASDTQGEDSSLNMSADVSLHSPSPDTEMLSAASVEGSGEDQSCDLSSDGNQLQSVANDSATVDDVRTPDGRDSSELADTESGPCQVENPSQRPICEESTPESGEGDCSAVPGSLPLPVMQDAEVQASAQANTETPREPTERLESPAATGTSRPAGEDAQVQTDFTPLPVPPQQHVDKVPSSANAPAFESAGKTDMATSMEELDLTDFRPALSHISETSPCQGSTPSVPAATMAPSIHATNSEPKPKPSNELTRDYIPKVGMTTYTIVPQKSLEKLRYFEVALTLETPAAQEEGLNIGSLQLEESTAPRGPTEISEENSEPTIPREDLLTSTTTTTTTTNTTTIQDTVNGSIPESIHSSSPTSVPIVDDKITPPAAQAGSPAEVKEIKIPPATKPKPGSFRLAQHKKSPGYYVTSAAEKNLSASPGSGQKEAQGSAERAKLPPPPHPPPMQCPEQTTGVTDVELSPKGGDKNVAVMRMTRQSSLPSREPSSRLSLEKLRSFAAPRPYSPATPSRFAQAVSSAVKRSQSLSHSPKPPHSPVSPPFSPITSHSSVIESKGLSKLKFTVGPQLNQLFAPHLLLLCALQINIKKPTQTLLVLPLKPEQHRHVEAQICLEIRCFVLRSWSNKEGDELFSSPVPNPFPELIPSTHSPLVSECLLPWTKSSATQFLLLFLTNVCK</sequence>
<gene>
    <name evidence="1" type="ORF">L3Q82_004351</name>
</gene>
<comment type="caution">
    <text evidence="1">The sequence shown here is derived from an EMBL/GenBank/DDBJ whole genome shotgun (WGS) entry which is preliminary data.</text>
</comment>
<protein>
    <submittedName>
        <fullName evidence="1">Uncharacterized protein</fullName>
    </submittedName>
</protein>
<evidence type="ECO:0000313" key="1">
    <source>
        <dbReference type="EMBL" id="KAI3355785.1"/>
    </source>
</evidence>
<reference evidence="1" key="1">
    <citation type="submission" date="2022-04" db="EMBL/GenBank/DDBJ databases">
        <title>Jade perch genome.</title>
        <authorList>
            <person name="Chao B."/>
        </authorList>
    </citation>
    <scope>NUCLEOTIDE SEQUENCE</scope>
    <source>
        <strain evidence="1">CB-2022</strain>
    </source>
</reference>
<name>A0ACB8VK60_9TELE</name>
<organism evidence="1 2">
    <name type="scientific">Scortum barcoo</name>
    <name type="common">barcoo grunter</name>
    <dbReference type="NCBI Taxonomy" id="214431"/>
    <lineage>
        <taxon>Eukaryota</taxon>
        <taxon>Metazoa</taxon>
        <taxon>Chordata</taxon>
        <taxon>Craniata</taxon>
        <taxon>Vertebrata</taxon>
        <taxon>Euteleostomi</taxon>
        <taxon>Actinopterygii</taxon>
        <taxon>Neopterygii</taxon>
        <taxon>Teleostei</taxon>
        <taxon>Neoteleostei</taxon>
        <taxon>Acanthomorphata</taxon>
        <taxon>Eupercaria</taxon>
        <taxon>Centrarchiformes</taxon>
        <taxon>Terapontoidei</taxon>
        <taxon>Terapontidae</taxon>
        <taxon>Scortum</taxon>
    </lineage>
</organism>
<proteinExistence type="predicted"/>
<dbReference type="Proteomes" id="UP000831701">
    <property type="component" value="Chromosome 20"/>
</dbReference>
<dbReference type="EMBL" id="CM041550">
    <property type="protein sequence ID" value="KAI3355785.1"/>
    <property type="molecule type" value="Genomic_DNA"/>
</dbReference>
<keyword evidence="2" id="KW-1185">Reference proteome</keyword>
<accession>A0ACB8VK60</accession>